<dbReference type="Pfam" id="PF00929">
    <property type="entry name" value="RNase_T"/>
    <property type="match status" value="1"/>
</dbReference>
<organism evidence="5 6">
    <name type="scientific">Listeria fleischmannii</name>
    <dbReference type="NCBI Taxonomy" id="1069827"/>
    <lineage>
        <taxon>Bacteria</taxon>
        <taxon>Bacillati</taxon>
        <taxon>Bacillota</taxon>
        <taxon>Bacilli</taxon>
        <taxon>Bacillales</taxon>
        <taxon>Listeriaceae</taxon>
        <taxon>Listeria</taxon>
    </lineage>
</organism>
<dbReference type="GO" id="GO:0003676">
    <property type="term" value="F:nucleic acid binding"/>
    <property type="evidence" value="ECO:0007669"/>
    <property type="project" value="InterPro"/>
</dbReference>
<evidence type="ECO:0000313" key="5">
    <source>
        <dbReference type="EMBL" id="MBC1399842.1"/>
    </source>
</evidence>
<dbReference type="PANTHER" id="PTHR30231:SF42">
    <property type="entry name" value="EXONUCLEASE"/>
    <property type="match status" value="1"/>
</dbReference>
<dbReference type="Gene3D" id="3.30.420.10">
    <property type="entry name" value="Ribonuclease H-like superfamily/Ribonuclease H"/>
    <property type="match status" value="1"/>
</dbReference>
<keyword evidence="1" id="KW-0540">Nuclease</keyword>
<protein>
    <submittedName>
        <fullName evidence="5">3'-5' exonuclease</fullName>
    </submittedName>
</protein>
<dbReference type="AlphaFoldDB" id="A0A841YH72"/>
<dbReference type="SMART" id="SM00479">
    <property type="entry name" value="EXOIII"/>
    <property type="match status" value="1"/>
</dbReference>
<evidence type="ECO:0000256" key="3">
    <source>
        <dbReference type="ARBA" id="ARBA00022839"/>
    </source>
</evidence>
<dbReference type="InterPro" id="IPR012337">
    <property type="entry name" value="RNaseH-like_sf"/>
</dbReference>
<name>A0A841YH72_9LIST</name>
<evidence type="ECO:0000256" key="2">
    <source>
        <dbReference type="ARBA" id="ARBA00022801"/>
    </source>
</evidence>
<feature type="domain" description="Exonuclease" evidence="4">
    <location>
        <begin position="5"/>
        <end position="167"/>
    </location>
</feature>
<keyword evidence="3 5" id="KW-0269">Exonuclease</keyword>
<evidence type="ECO:0000256" key="1">
    <source>
        <dbReference type="ARBA" id="ARBA00022722"/>
    </source>
</evidence>
<dbReference type="GO" id="GO:0005829">
    <property type="term" value="C:cytosol"/>
    <property type="evidence" value="ECO:0007669"/>
    <property type="project" value="TreeGrafter"/>
</dbReference>
<accession>A0A841YH72</accession>
<evidence type="ECO:0000313" key="6">
    <source>
        <dbReference type="Proteomes" id="UP000571128"/>
    </source>
</evidence>
<dbReference type="CDD" id="cd06130">
    <property type="entry name" value="DNA_pol_III_epsilon_like"/>
    <property type="match status" value="1"/>
</dbReference>
<dbReference type="RefSeq" id="WP_007545806.1">
    <property type="nucleotide sequence ID" value="NZ_JAARPY010000018.1"/>
</dbReference>
<comment type="caution">
    <text evidence="5">The sequence shown here is derived from an EMBL/GenBank/DDBJ whole genome shotgun (WGS) entry which is preliminary data.</text>
</comment>
<dbReference type="PANTHER" id="PTHR30231">
    <property type="entry name" value="DNA POLYMERASE III SUBUNIT EPSILON"/>
    <property type="match status" value="1"/>
</dbReference>
<proteinExistence type="predicted"/>
<reference evidence="5 6" key="1">
    <citation type="submission" date="2020-03" db="EMBL/GenBank/DDBJ databases">
        <title>Soil Listeria distribution.</title>
        <authorList>
            <person name="Liao J."/>
            <person name="Wiedmann M."/>
        </authorList>
    </citation>
    <scope>NUCLEOTIDE SEQUENCE [LARGE SCALE GENOMIC DNA]</scope>
    <source>
        <strain evidence="5 6">FSL L7-1645</strain>
    </source>
</reference>
<dbReference type="Proteomes" id="UP000571128">
    <property type="component" value="Unassembled WGS sequence"/>
</dbReference>
<dbReference type="FunFam" id="3.30.420.10:FF:000045">
    <property type="entry name" value="3'-5' exonuclease DinG"/>
    <property type="match status" value="1"/>
</dbReference>
<dbReference type="InterPro" id="IPR013520">
    <property type="entry name" value="Ribonucl_H"/>
</dbReference>
<evidence type="ECO:0000259" key="4">
    <source>
        <dbReference type="SMART" id="SM00479"/>
    </source>
</evidence>
<dbReference type="GO" id="GO:0008408">
    <property type="term" value="F:3'-5' exonuclease activity"/>
    <property type="evidence" value="ECO:0007669"/>
    <property type="project" value="TreeGrafter"/>
</dbReference>
<dbReference type="EMBL" id="JAARPY010000018">
    <property type="protein sequence ID" value="MBC1399842.1"/>
    <property type="molecule type" value="Genomic_DNA"/>
</dbReference>
<sequence>MNNLNFCMIDFETANGNRTSPCSIGIVKVENGEFRDTFYSLINPEEPFYNRNVEIHGIYPDDVASAPTFQELYPYICDFIGTMPVTAHFASFDMSVFRKTAEKYHLAVPTNPYFCSCILSKQILPLKSHRLNQVADYFNIYFNHHNALDDSKAAAMIVLKLAELTKTTSVETLIHSVGYRFGQMNGTSFSKA</sequence>
<keyword evidence="2" id="KW-0378">Hydrolase</keyword>
<dbReference type="InterPro" id="IPR036397">
    <property type="entry name" value="RNaseH_sf"/>
</dbReference>
<dbReference type="SUPFAM" id="SSF53098">
    <property type="entry name" value="Ribonuclease H-like"/>
    <property type="match status" value="1"/>
</dbReference>
<gene>
    <name evidence="5" type="ORF">HB844_13335</name>
</gene>